<accession>A0A6J6PHT2</accession>
<dbReference type="AlphaFoldDB" id="A0A6J6PHT2"/>
<evidence type="ECO:0000313" key="3">
    <source>
        <dbReference type="EMBL" id="CAB4840261.1"/>
    </source>
</evidence>
<keyword evidence="1" id="KW-0812">Transmembrane</keyword>
<evidence type="ECO:0000256" key="1">
    <source>
        <dbReference type="SAM" id="Phobius"/>
    </source>
</evidence>
<gene>
    <name evidence="2" type="ORF">UFOPK2646_00183</name>
    <name evidence="3" type="ORF">UFOPK3241_00237</name>
</gene>
<organism evidence="2">
    <name type="scientific">freshwater metagenome</name>
    <dbReference type="NCBI Taxonomy" id="449393"/>
    <lineage>
        <taxon>unclassified sequences</taxon>
        <taxon>metagenomes</taxon>
        <taxon>ecological metagenomes</taxon>
    </lineage>
</organism>
<evidence type="ECO:0000313" key="2">
    <source>
        <dbReference type="EMBL" id="CAB4695988.1"/>
    </source>
</evidence>
<keyword evidence="1" id="KW-1133">Transmembrane helix</keyword>
<sequence>MNKKVISIGLIPVGFVAGMVAGEALYAFLGYEEGTTNAPIWVKLLCGGVAFGLMVPPIIYTSKVWSKGK</sequence>
<protein>
    <submittedName>
        <fullName evidence="2">Unannotated protein</fullName>
    </submittedName>
</protein>
<reference evidence="2" key="1">
    <citation type="submission" date="2020-05" db="EMBL/GenBank/DDBJ databases">
        <authorList>
            <person name="Chiriac C."/>
            <person name="Salcher M."/>
            <person name="Ghai R."/>
            <person name="Kavagutti S V."/>
        </authorList>
    </citation>
    <scope>NUCLEOTIDE SEQUENCE</scope>
</reference>
<name>A0A6J6PHT2_9ZZZZ</name>
<dbReference type="EMBL" id="CAFAZX010000007">
    <property type="protein sequence ID" value="CAB4840261.1"/>
    <property type="molecule type" value="Genomic_DNA"/>
</dbReference>
<dbReference type="EMBL" id="CAEZYB010000011">
    <property type="protein sequence ID" value="CAB4695988.1"/>
    <property type="molecule type" value="Genomic_DNA"/>
</dbReference>
<feature type="transmembrane region" description="Helical" evidence="1">
    <location>
        <begin position="40"/>
        <end position="60"/>
    </location>
</feature>
<proteinExistence type="predicted"/>
<feature type="transmembrane region" description="Helical" evidence="1">
    <location>
        <begin position="7"/>
        <end position="28"/>
    </location>
</feature>
<keyword evidence="1" id="KW-0472">Membrane</keyword>